<organism evidence="1 2">
    <name type="scientific">Alicyclobacillus macrosporangiidus</name>
    <dbReference type="NCBI Taxonomy" id="392015"/>
    <lineage>
        <taxon>Bacteria</taxon>
        <taxon>Bacillati</taxon>
        <taxon>Bacillota</taxon>
        <taxon>Bacilli</taxon>
        <taxon>Bacillales</taxon>
        <taxon>Alicyclobacillaceae</taxon>
        <taxon>Alicyclobacillus</taxon>
    </lineage>
</organism>
<dbReference type="InterPro" id="IPR036614">
    <property type="entry name" value="RusA-like_sf"/>
</dbReference>
<dbReference type="STRING" id="392015.SAMN05421543_10923"/>
<accession>A0A1I7J9G2</accession>
<evidence type="ECO:0000313" key="2">
    <source>
        <dbReference type="Proteomes" id="UP000183508"/>
    </source>
</evidence>
<gene>
    <name evidence="1" type="ORF">SAMN05421543_10923</name>
</gene>
<dbReference type="RefSeq" id="WP_245783922.1">
    <property type="nucleotide sequence ID" value="NZ_FPBV01000009.1"/>
</dbReference>
<dbReference type="GO" id="GO:0006281">
    <property type="term" value="P:DNA repair"/>
    <property type="evidence" value="ECO:0007669"/>
    <property type="project" value="InterPro"/>
</dbReference>
<dbReference type="Gene3D" id="3.30.1330.70">
    <property type="entry name" value="Holliday junction resolvase RusA"/>
    <property type="match status" value="1"/>
</dbReference>
<dbReference type="AlphaFoldDB" id="A0A1I7J9G2"/>
<dbReference type="Proteomes" id="UP000183508">
    <property type="component" value="Unassembled WGS sequence"/>
</dbReference>
<keyword evidence="2" id="KW-1185">Reference proteome</keyword>
<dbReference type="SUPFAM" id="SSF103084">
    <property type="entry name" value="Holliday junction resolvase RusA"/>
    <property type="match status" value="1"/>
</dbReference>
<proteinExistence type="predicted"/>
<dbReference type="GO" id="GO:0006310">
    <property type="term" value="P:DNA recombination"/>
    <property type="evidence" value="ECO:0007669"/>
    <property type="project" value="InterPro"/>
</dbReference>
<sequence>MSPTKKDEMGSRGRLILPLPPTLNHAYRNFVHPSGRRMRVLTREAERFREEAAWLAKAWAMQTGWSMPPPRTKVYLRLWYFWPDWRRADANNREKVLLDALEGVLYPDDRWVLVWEMDFDVDRERPRVEIEISAGDVPCAMSS</sequence>
<dbReference type="InterPro" id="IPR008822">
    <property type="entry name" value="Endonuclease_RusA-like"/>
</dbReference>
<evidence type="ECO:0000313" key="1">
    <source>
        <dbReference type="EMBL" id="SFU81793.1"/>
    </source>
</evidence>
<dbReference type="eggNOG" id="COG4570">
    <property type="taxonomic scope" value="Bacteria"/>
</dbReference>
<protein>
    <submittedName>
        <fullName evidence="1">Crossover junction endodeoxyribonuclease RusA</fullName>
    </submittedName>
</protein>
<reference evidence="2" key="1">
    <citation type="submission" date="2016-10" db="EMBL/GenBank/DDBJ databases">
        <authorList>
            <person name="Varghese N."/>
        </authorList>
    </citation>
    <scope>NUCLEOTIDE SEQUENCE [LARGE SCALE GENOMIC DNA]</scope>
    <source>
        <strain evidence="2">DSM 17980</strain>
    </source>
</reference>
<dbReference type="GO" id="GO:0000287">
    <property type="term" value="F:magnesium ion binding"/>
    <property type="evidence" value="ECO:0007669"/>
    <property type="project" value="InterPro"/>
</dbReference>
<dbReference type="EMBL" id="FPBV01000009">
    <property type="protein sequence ID" value="SFU81793.1"/>
    <property type="molecule type" value="Genomic_DNA"/>
</dbReference>
<dbReference type="Pfam" id="PF05866">
    <property type="entry name" value="RusA"/>
    <property type="match status" value="1"/>
</dbReference>
<name>A0A1I7J9G2_9BACL</name>